<feature type="domain" description="Reverse transcriptase RNase H-like" evidence="9">
    <location>
        <begin position="124"/>
        <end position="210"/>
    </location>
</feature>
<keyword evidence="6" id="KW-0255">Endonuclease</keyword>
<dbReference type="InterPro" id="IPR043502">
    <property type="entry name" value="DNA/RNA_pol_sf"/>
</dbReference>
<keyword evidence="4" id="KW-0540">Nuclease</keyword>
<keyword evidence="7" id="KW-0378">Hydrolase</keyword>
<evidence type="ECO:0000256" key="2">
    <source>
        <dbReference type="ARBA" id="ARBA00022679"/>
    </source>
</evidence>
<evidence type="ECO:0000313" key="11">
    <source>
        <dbReference type="Proteomes" id="UP001158576"/>
    </source>
</evidence>
<evidence type="ECO:0000256" key="7">
    <source>
        <dbReference type="ARBA" id="ARBA00022801"/>
    </source>
</evidence>
<keyword evidence="11" id="KW-1185">Reference proteome</keyword>
<accession>A0ABN7T2A0</accession>
<organism evidence="10 11">
    <name type="scientific">Oikopleura dioica</name>
    <name type="common">Tunicate</name>
    <dbReference type="NCBI Taxonomy" id="34765"/>
    <lineage>
        <taxon>Eukaryota</taxon>
        <taxon>Metazoa</taxon>
        <taxon>Chordata</taxon>
        <taxon>Tunicata</taxon>
        <taxon>Appendicularia</taxon>
        <taxon>Copelata</taxon>
        <taxon>Oikopleuridae</taxon>
        <taxon>Oikopleura</taxon>
    </lineage>
</organism>
<dbReference type="PANTHER" id="PTHR33064:SF37">
    <property type="entry name" value="RIBONUCLEASE H"/>
    <property type="match status" value="1"/>
</dbReference>
<evidence type="ECO:0000256" key="1">
    <source>
        <dbReference type="ARBA" id="ARBA00022670"/>
    </source>
</evidence>
<keyword evidence="8" id="KW-0695">RNA-directed DNA polymerase</keyword>
<evidence type="ECO:0000256" key="6">
    <source>
        <dbReference type="ARBA" id="ARBA00022759"/>
    </source>
</evidence>
<dbReference type="SUPFAM" id="SSF56672">
    <property type="entry name" value="DNA/RNA polymerases"/>
    <property type="match status" value="1"/>
</dbReference>
<evidence type="ECO:0000256" key="3">
    <source>
        <dbReference type="ARBA" id="ARBA00022695"/>
    </source>
</evidence>
<dbReference type="Proteomes" id="UP001158576">
    <property type="component" value="Chromosome 2"/>
</dbReference>
<evidence type="ECO:0000259" key="9">
    <source>
        <dbReference type="Pfam" id="PF17917"/>
    </source>
</evidence>
<dbReference type="InterPro" id="IPR041373">
    <property type="entry name" value="RT_RNaseH"/>
</dbReference>
<proteinExistence type="predicted"/>
<evidence type="ECO:0000256" key="4">
    <source>
        <dbReference type="ARBA" id="ARBA00022722"/>
    </source>
</evidence>
<protein>
    <submittedName>
        <fullName evidence="10">Oidioi.mRNA.OKI2018_I69.chr2.g4828.t1.cds</fullName>
    </submittedName>
</protein>
<reference evidence="10 11" key="1">
    <citation type="submission" date="2021-04" db="EMBL/GenBank/DDBJ databases">
        <authorList>
            <person name="Bliznina A."/>
        </authorList>
    </citation>
    <scope>NUCLEOTIDE SEQUENCE [LARGE SCALE GENOMIC DNA]</scope>
</reference>
<dbReference type="Gene3D" id="3.30.70.270">
    <property type="match status" value="2"/>
</dbReference>
<sequence>MSDQNLVIALQKCEFFKKEAKFLGFLITENGIRADDMKVKALLDLDYPRNQKEGQRFIGSLNYYSRLIPKMSALLEPLTKEIGKGKEFQLNETITKGIDELKEEIKKGVSVDHLRYPSEGDPDSLFLAADTSLTRTGCIIGNLTKNEDVITNITVAGYASRALDKQEQLLSSRARELIGLGHCLKAFEDLIPKDRPFMLLCDHKSLEGAKHLCKLKTSENSDKQTPITNSPLDVQNLRTNIRRKDSENEEDKAYNLRSRKKINYKM</sequence>
<gene>
    <name evidence="10" type="ORF">OKIOD_LOCUS13593</name>
</gene>
<keyword evidence="2" id="KW-0808">Transferase</keyword>
<dbReference type="PANTHER" id="PTHR33064">
    <property type="entry name" value="POL PROTEIN"/>
    <property type="match status" value="1"/>
</dbReference>
<dbReference type="Pfam" id="PF17917">
    <property type="entry name" value="RT_RNaseH"/>
    <property type="match status" value="1"/>
</dbReference>
<evidence type="ECO:0000313" key="10">
    <source>
        <dbReference type="EMBL" id="CAG5110420.1"/>
    </source>
</evidence>
<keyword evidence="1" id="KW-0645">Protease</keyword>
<dbReference type="InterPro" id="IPR043128">
    <property type="entry name" value="Rev_trsase/Diguanyl_cyclase"/>
</dbReference>
<name>A0ABN7T2A0_OIKDI</name>
<keyword evidence="5" id="KW-0064">Aspartyl protease</keyword>
<dbReference type="InterPro" id="IPR051320">
    <property type="entry name" value="Viral_Replic_Matur_Polypro"/>
</dbReference>
<keyword evidence="3" id="KW-0548">Nucleotidyltransferase</keyword>
<evidence type="ECO:0000256" key="5">
    <source>
        <dbReference type="ARBA" id="ARBA00022750"/>
    </source>
</evidence>
<evidence type="ECO:0000256" key="8">
    <source>
        <dbReference type="ARBA" id="ARBA00022918"/>
    </source>
</evidence>
<dbReference type="EMBL" id="OU015567">
    <property type="protein sequence ID" value="CAG5110420.1"/>
    <property type="molecule type" value="Genomic_DNA"/>
</dbReference>